<proteinExistence type="predicted"/>
<organism evidence="1 2">
    <name type="scientific">Aliikangiella marina</name>
    <dbReference type="NCBI Taxonomy" id="1712262"/>
    <lineage>
        <taxon>Bacteria</taxon>
        <taxon>Pseudomonadati</taxon>
        <taxon>Pseudomonadota</taxon>
        <taxon>Gammaproteobacteria</taxon>
        <taxon>Oceanospirillales</taxon>
        <taxon>Pleioneaceae</taxon>
        <taxon>Aliikangiella</taxon>
    </lineage>
</organism>
<dbReference type="InterPro" id="IPR050084">
    <property type="entry name" value="NADPH_dep_7-cyano-7-deazaG_red"/>
</dbReference>
<dbReference type="PANTHER" id="PTHR34354">
    <property type="entry name" value="NADPH-DEPENDENT 7-CYANO-7-DEAZAGUANINE REDUCTASE"/>
    <property type="match status" value="1"/>
</dbReference>
<dbReference type="SUPFAM" id="SSF55620">
    <property type="entry name" value="Tetrahydrobiopterin biosynthesis enzymes-like"/>
    <property type="match status" value="1"/>
</dbReference>
<name>A0A545TI92_9GAMM</name>
<dbReference type="OrthoDB" id="9789995at2"/>
<dbReference type="RefSeq" id="WP_142888307.1">
    <property type="nucleotide sequence ID" value="NZ_VIKR01000001.1"/>
</dbReference>
<dbReference type="EMBL" id="VIKR01000001">
    <property type="protein sequence ID" value="TQV76947.1"/>
    <property type="molecule type" value="Genomic_DNA"/>
</dbReference>
<dbReference type="GO" id="GO:0008616">
    <property type="term" value="P:tRNA queuosine(34) biosynthetic process"/>
    <property type="evidence" value="ECO:0007669"/>
    <property type="project" value="InterPro"/>
</dbReference>
<dbReference type="Proteomes" id="UP000317839">
    <property type="component" value="Unassembled WGS sequence"/>
</dbReference>
<dbReference type="InterPro" id="IPR029500">
    <property type="entry name" value="QueF"/>
</dbReference>
<protein>
    <submittedName>
        <fullName evidence="1">7-cyano-7-deazaguanine reductase</fullName>
    </submittedName>
</protein>
<comment type="caution">
    <text evidence="1">The sequence shown here is derived from an EMBL/GenBank/DDBJ whole genome shotgun (WGS) entry which is preliminary data.</text>
</comment>
<dbReference type="InterPro" id="IPR043133">
    <property type="entry name" value="GTP-CH-I_C/QueF"/>
</dbReference>
<keyword evidence="2" id="KW-1185">Reference proteome</keyword>
<evidence type="ECO:0000313" key="1">
    <source>
        <dbReference type="EMBL" id="TQV76947.1"/>
    </source>
</evidence>
<dbReference type="PANTHER" id="PTHR34354:SF1">
    <property type="entry name" value="NADPH-DEPENDENT 7-CYANO-7-DEAZAGUANINE REDUCTASE"/>
    <property type="match status" value="1"/>
</dbReference>
<gene>
    <name evidence="1" type="ORF">FLL45_03065</name>
</gene>
<dbReference type="Pfam" id="PF14489">
    <property type="entry name" value="QueF"/>
    <property type="match status" value="1"/>
</dbReference>
<evidence type="ECO:0000313" key="2">
    <source>
        <dbReference type="Proteomes" id="UP000317839"/>
    </source>
</evidence>
<dbReference type="Gene3D" id="3.30.1130.10">
    <property type="match status" value="1"/>
</dbReference>
<reference evidence="1 2" key="1">
    <citation type="submission" date="2019-06" db="EMBL/GenBank/DDBJ databases">
        <title>Draft genome of Aliikangiella marina GYP-15.</title>
        <authorList>
            <person name="Wang G."/>
        </authorList>
    </citation>
    <scope>NUCLEOTIDE SEQUENCE [LARGE SCALE GENOMIC DNA]</scope>
    <source>
        <strain evidence="1 2">GYP-15</strain>
    </source>
</reference>
<dbReference type="GO" id="GO:0033739">
    <property type="term" value="F:preQ1 synthase activity"/>
    <property type="evidence" value="ECO:0007669"/>
    <property type="project" value="InterPro"/>
</dbReference>
<sequence length="144" mass="17039">MGSNIKTYEAIDSSLLIALPNPSNQAYEINIKIPEFTFLGVQEQPDFATFYLTFYPKDKIIELKALKHYVYQLRDIVVSYERLINIFYDHLIEVYKPERLRVVMNCNPRGGISSKLTIDSDWKSRGGEEKYRDWQDVNEWHRLD</sequence>
<accession>A0A545TI92</accession>
<dbReference type="AlphaFoldDB" id="A0A545TI92"/>